<reference evidence="8" key="1">
    <citation type="submission" date="2018-05" db="EMBL/GenBank/DDBJ databases">
        <authorList>
            <person name="Lanie J.A."/>
            <person name="Ng W.-L."/>
            <person name="Kazmierczak K.M."/>
            <person name="Andrzejewski T.M."/>
            <person name="Davidsen T.M."/>
            <person name="Wayne K.J."/>
            <person name="Tettelin H."/>
            <person name="Glass J.I."/>
            <person name="Rusch D."/>
            <person name="Podicherti R."/>
            <person name="Tsui H.-C.T."/>
            <person name="Winkler M.E."/>
        </authorList>
    </citation>
    <scope>NUCLEOTIDE SEQUENCE</scope>
</reference>
<evidence type="ECO:0000256" key="6">
    <source>
        <dbReference type="SAM" id="Phobius"/>
    </source>
</evidence>
<evidence type="ECO:0000256" key="2">
    <source>
        <dbReference type="ARBA" id="ARBA00006143"/>
    </source>
</evidence>
<dbReference type="AlphaFoldDB" id="A0A381NHK4"/>
<feature type="transmembrane region" description="Helical" evidence="6">
    <location>
        <begin position="6"/>
        <end position="32"/>
    </location>
</feature>
<proteinExistence type="inferred from homology"/>
<feature type="transmembrane region" description="Helical" evidence="6">
    <location>
        <begin position="131"/>
        <end position="156"/>
    </location>
</feature>
<dbReference type="GO" id="GO:0016020">
    <property type="term" value="C:membrane"/>
    <property type="evidence" value="ECO:0007669"/>
    <property type="project" value="UniProtKB-SubCell"/>
</dbReference>
<protein>
    <recommendedName>
        <fullName evidence="7">Cytochrome C biogenesis protein transmembrane domain-containing protein</fullName>
    </recommendedName>
</protein>
<dbReference type="EMBL" id="UINC01000366">
    <property type="protein sequence ID" value="SUZ54060.1"/>
    <property type="molecule type" value="Genomic_DNA"/>
</dbReference>
<feature type="transmembrane region" description="Helical" evidence="6">
    <location>
        <begin position="162"/>
        <end position="187"/>
    </location>
</feature>
<keyword evidence="4 6" id="KW-1133">Transmembrane helix</keyword>
<sequence>VNEVDLGIVIAFTAGVLSFLSPCVLPLVPSYLTFVTGMSLEDLQEGVNRKATLLHSTLFVSGFSLIFIVLGASASFLGQFLIAYELWIARIGGLIIVLLGLHLTGVFRLAPLMRERRIHLSDKPAGYLGTLGVGMAFGAGWTPCIGPILGAILTYAGTQDTLWAGVGLLTVYSAGLAVPFLISALALDRFLQAFKQFRHLIPLVEKSSGILLIILGILLITGRFTVLAAYLTRFTPEFILNRI</sequence>
<name>A0A381NHK4_9ZZZZ</name>
<evidence type="ECO:0000256" key="5">
    <source>
        <dbReference type="ARBA" id="ARBA00023136"/>
    </source>
</evidence>
<comment type="subcellular location">
    <subcellularLocation>
        <location evidence="1">Membrane</location>
        <topology evidence="1">Multi-pass membrane protein</topology>
    </subcellularLocation>
</comment>
<evidence type="ECO:0000256" key="1">
    <source>
        <dbReference type="ARBA" id="ARBA00004141"/>
    </source>
</evidence>
<feature type="domain" description="Cytochrome C biogenesis protein transmembrane" evidence="7">
    <location>
        <begin position="8"/>
        <end position="220"/>
    </location>
</feature>
<keyword evidence="5 6" id="KW-0472">Membrane</keyword>
<evidence type="ECO:0000313" key="8">
    <source>
        <dbReference type="EMBL" id="SUZ54060.1"/>
    </source>
</evidence>
<evidence type="ECO:0000256" key="4">
    <source>
        <dbReference type="ARBA" id="ARBA00022989"/>
    </source>
</evidence>
<dbReference type="PANTHER" id="PTHR31272">
    <property type="entry name" value="CYTOCHROME C-TYPE BIOGENESIS PROTEIN HI_1454-RELATED"/>
    <property type="match status" value="1"/>
</dbReference>
<feature type="transmembrane region" description="Helical" evidence="6">
    <location>
        <begin position="53"/>
        <end position="81"/>
    </location>
</feature>
<feature type="transmembrane region" description="Helical" evidence="6">
    <location>
        <begin position="87"/>
        <end position="110"/>
    </location>
</feature>
<evidence type="ECO:0000256" key="3">
    <source>
        <dbReference type="ARBA" id="ARBA00022692"/>
    </source>
</evidence>
<comment type="similarity">
    <text evidence="2">Belongs to the DsbD family.</text>
</comment>
<dbReference type="InterPro" id="IPR003834">
    <property type="entry name" value="Cyt_c_assmbl_TM_dom"/>
</dbReference>
<accession>A0A381NHK4</accession>
<dbReference type="InterPro" id="IPR051790">
    <property type="entry name" value="Cytochrome_c-biogenesis_DsbD"/>
</dbReference>
<dbReference type="GO" id="GO:0017004">
    <property type="term" value="P:cytochrome complex assembly"/>
    <property type="evidence" value="ECO:0007669"/>
    <property type="project" value="InterPro"/>
</dbReference>
<dbReference type="Pfam" id="PF02683">
    <property type="entry name" value="DsbD_TM"/>
    <property type="match status" value="1"/>
</dbReference>
<keyword evidence="3 6" id="KW-0812">Transmembrane</keyword>
<feature type="non-terminal residue" evidence="8">
    <location>
        <position position="1"/>
    </location>
</feature>
<dbReference type="PANTHER" id="PTHR31272:SF4">
    <property type="entry name" value="CYTOCHROME C-TYPE BIOGENESIS PROTEIN HI_1454-RELATED"/>
    <property type="match status" value="1"/>
</dbReference>
<feature type="transmembrane region" description="Helical" evidence="6">
    <location>
        <begin position="208"/>
        <end position="231"/>
    </location>
</feature>
<organism evidence="8">
    <name type="scientific">marine metagenome</name>
    <dbReference type="NCBI Taxonomy" id="408172"/>
    <lineage>
        <taxon>unclassified sequences</taxon>
        <taxon>metagenomes</taxon>
        <taxon>ecological metagenomes</taxon>
    </lineage>
</organism>
<evidence type="ECO:0000259" key="7">
    <source>
        <dbReference type="Pfam" id="PF02683"/>
    </source>
</evidence>
<gene>
    <name evidence="8" type="ORF">METZ01_LOCUS6914</name>
</gene>